<dbReference type="GO" id="GO:0045271">
    <property type="term" value="C:respiratory chain complex I"/>
    <property type="evidence" value="ECO:0007669"/>
    <property type="project" value="TreeGrafter"/>
</dbReference>
<keyword evidence="2" id="KW-0520">NAD</keyword>
<dbReference type="RefSeq" id="WP_015504101.1">
    <property type="nucleotide sequence ID" value="NZ_CAYARL010000008.1"/>
</dbReference>
<dbReference type="GO" id="GO:0046872">
    <property type="term" value="F:metal ion binding"/>
    <property type="evidence" value="ECO:0007669"/>
    <property type="project" value="UniProtKB-KW"/>
</dbReference>
<dbReference type="PANTHER" id="PTHR11995">
    <property type="entry name" value="NADH DEHYDROGENASE"/>
    <property type="match status" value="1"/>
</dbReference>
<keyword evidence="2" id="KW-0408">Iron</keyword>
<dbReference type="GO" id="GO:0051539">
    <property type="term" value="F:4 iron, 4 sulfur cluster binding"/>
    <property type="evidence" value="ECO:0007669"/>
    <property type="project" value="UniProtKB-KW"/>
</dbReference>
<dbReference type="EMBL" id="CP017686">
    <property type="protein sequence ID" value="AYQ54392.1"/>
    <property type="molecule type" value="Genomic_DNA"/>
</dbReference>
<dbReference type="PANTHER" id="PTHR11995:SF14">
    <property type="entry name" value="NADH DEHYDROGENASE [UBIQUINONE] IRON-SULFUR PROTEIN 7, MITOCHONDRIAL"/>
    <property type="match status" value="1"/>
</dbReference>
<sequence>MDMSLYPHAVAMSADEFMSWSTAMINDLMSSGTRRTIDKLTGPIWAWAMKNSMHPLHWGLACCALEMAQASAPRFDAERYGMIYRSSPRQTDILLVNGWISKKIRPHIRRLWEEIPAPKWAVAMGECAISGGPWYDSYNTVQGLDQIVPVDLYIPGCPARPDAMIDGFMLLQKKIDNYFRRGAFLKD</sequence>
<name>A0A3G3IFS8_9ARCH</name>
<dbReference type="GeneID" id="41320995"/>
<dbReference type="Pfam" id="PF01058">
    <property type="entry name" value="Oxidored_q6"/>
    <property type="match status" value="1"/>
</dbReference>
<dbReference type="Gene3D" id="3.40.50.12280">
    <property type="match status" value="1"/>
</dbReference>
<dbReference type="GO" id="GO:0048038">
    <property type="term" value="F:quinone binding"/>
    <property type="evidence" value="ECO:0007669"/>
    <property type="project" value="InterPro"/>
</dbReference>
<keyword evidence="2" id="KW-0004">4Fe-4S</keyword>
<dbReference type="GO" id="GO:0008137">
    <property type="term" value="F:NADH dehydrogenase (ubiquinone) activity"/>
    <property type="evidence" value="ECO:0007669"/>
    <property type="project" value="InterPro"/>
</dbReference>
<reference evidence="4 5" key="1">
    <citation type="submission" date="2016-10" db="EMBL/GenBank/DDBJ databases">
        <title>Complete genome of the TMA-utilizing, human hosted archaeon Methanomethylophilus alvus Gen. nov, sp. nov., strain Mx-05, derived from a pure culture.</title>
        <authorList>
            <person name="Brugere J.-F."/>
            <person name="Ben Hania W."/>
            <person name="Chaudhary P.P."/>
            <person name="Gaci N."/>
            <person name="Borrel G."/>
            <person name="Cao Van Tuat L."/>
            <person name="Fardeau M.-L."/>
            <person name="Harris H.M.B."/>
            <person name="O'Toole P.W."/>
            <person name="Ollivier B."/>
        </authorList>
    </citation>
    <scope>NUCLEOTIDE SEQUENCE [LARGE SCALE GENOMIC DNA]</scope>
    <source>
        <strain evidence="4 5">Mx-05</strain>
    </source>
</reference>
<protein>
    <submittedName>
        <fullName evidence="4">NADH-quinone oxidoreductase subunit B</fullName>
    </submittedName>
</protein>
<dbReference type="AlphaFoldDB" id="A0A3G3IFS8"/>
<evidence type="ECO:0000259" key="3">
    <source>
        <dbReference type="Pfam" id="PF01058"/>
    </source>
</evidence>
<dbReference type="GO" id="GO:0015990">
    <property type="term" value="P:electron transport coupled proton transport"/>
    <property type="evidence" value="ECO:0007669"/>
    <property type="project" value="TreeGrafter"/>
</dbReference>
<dbReference type="InterPro" id="IPR006137">
    <property type="entry name" value="NADH_UbQ_OxRdtase-like_20kDa"/>
</dbReference>
<keyword evidence="2" id="KW-0411">Iron-sulfur</keyword>
<evidence type="ECO:0000313" key="5">
    <source>
        <dbReference type="Proteomes" id="UP000273278"/>
    </source>
</evidence>
<dbReference type="Proteomes" id="UP000273278">
    <property type="component" value="Chromosome"/>
</dbReference>
<accession>A0A3G3IFS8</accession>
<dbReference type="NCBIfam" id="TIGR01957">
    <property type="entry name" value="nuoB_fam"/>
    <property type="match status" value="1"/>
</dbReference>
<dbReference type="InterPro" id="IPR006138">
    <property type="entry name" value="NADH_UQ_OxRdtase_20Kd_su"/>
</dbReference>
<dbReference type="GO" id="GO:0009060">
    <property type="term" value="P:aerobic respiration"/>
    <property type="evidence" value="ECO:0007669"/>
    <property type="project" value="TreeGrafter"/>
</dbReference>
<dbReference type="NCBIfam" id="NF005012">
    <property type="entry name" value="PRK06411.1"/>
    <property type="match status" value="1"/>
</dbReference>
<proteinExistence type="inferred from homology"/>
<dbReference type="OMA" id="GCGGIEM"/>
<evidence type="ECO:0000256" key="2">
    <source>
        <dbReference type="RuleBase" id="RU004464"/>
    </source>
</evidence>
<evidence type="ECO:0000313" key="4">
    <source>
        <dbReference type="EMBL" id="AYQ54392.1"/>
    </source>
</evidence>
<keyword evidence="2" id="KW-0479">Metal-binding</keyword>
<organism evidence="4 5">
    <name type="scientific">Methanomethylophilus alvi</name>
    <dbReference type="NCBI Taxonomy" id="1291540"/>
    <lineage>
        <taxon>Archaea</taxon>
        <taxon>Methanobacteriati</taxon>
        <taxon>Thermoplasmatota</taxon>
        <taxon>Thermoplasmata</taxon>
        <taxon>Methanomassiliicoccales</taxon>
        <taxon>Methanomethylophilaceae</taxon>
        <taxon>Methanomethylophilus</taxon>
    </lineage>
</organism>
<gene>
    <name evidence="4" type="ORF">BKD89_00960</name>
</gene>
<evidence type="ECO:0000256" key="1">
    <source>
        <dbReference type="ARBA" id="ARBA00009173"/>
    </source>
</evidence>
<comment type="similarity">
    <text evidence="1 2">Belongs to the complex I 20 kDa subunit family.</text>
</comment>
<feature type="domain" description="NADH:ubiquinone oxidoreductase-like 20kDa subunit" evidence="3">
    <location>
        <begin position="62"/>
        <end position="169"/>
    </location>
</feature>
<dbReference type="SUPFAM" id="SSF56770">
    <property type="entry name" value="HydA/Nqo6-like"/>
    <property type="match status" value="1"/>
</dbReference>